<feature type="region of interest" description="Disordered" evidence="1">
    <location>
        <begin position="28"/>
        <end position="85"/>
    </location>
</feature>
<dbReference type="EMBL" id="JBHTHR010000047">
    <property type="protein sequence ID" value="MFD0800370.1"/>
    <property type="molecule type" value="Genomic_DNA"/>
</dbReference>
<evidence type="ECO:0000256" key="2">
    <source>
        <dbReference type="SAM" id="SignalP"/>
    </source>
</evidence>
<evidence type="ECO:0000313" key="3">
    <source>
        <dbReference type="EMBL" id="MFD0800370.1"/>
    </source>
</evidence>
<gene>
    <name evidence="3" type="ORF">ACFQZU_03425</name>
</gene>
<feature type="region of interest" description="Disordered" evidence="1">
    <location>
        <begin position="220"/>
        <end position="256"/>
    </location>
</feature>
<feature type="signal peptide" evidence="2">
    <location>
        <begin position="1"/>
        <end position="23"/>
    </location>
</feature>
<sequence>MRFVPREVSRTRLAIGAAVVALAAGGCASDPGGPSDGTSPSESESATPAPGWSAVGGEAVTGPTTSPSAIKGEEAEDRGVDPLPLPASCEAGVEEHMSDVVGRLKRPEFTEVRTENRLECSWAGFDPSDGSEVVMVTFAPGNSIVDYPGHVPVKAQRGRSFFTTEAVSAMGGLAEWDSGEMFTGVKLHLPGMLVSTTSNTPRVETGDLMDGAAAAAREIMAGSAPQDGTEAVPASPAADSTLQADHSAGGDPPQRG</sequence>
<dbReference type="PROSITE" id="PS51257">
    <property type="entry name" value="PROKAR_LIPOPROTEIN"/>
    <property type="match status" value="1"/>
</dbReference>
<reference evidence="4" key="1">
    <citation type="journal article" date="2019" name="Int. J. Syst. Evol. Microbiol.">
        <title>The Global Catalogue of Microorganisms (GCM) 10K type strain sequencing project: providing services to taxonomists for standard genome sequencing and annotation.</title>
        <authorList>
            <consortium name="The Broad Institute Genomics Platform"/>
            <consortium name="The Broad Institute Genome Sequencing Center for Infectious Disease"/>
            <person name="Wu L."/>
            <person name="Ma J."/>
        </authorList>
    </citation>
    <scope>NUCLEOTIDE SEQUENCE [LARGE SCALE GENOMIC DNA]</scope>
    <source>
        <strain evidence="4">CCUG 63369</strain>
    </source>
</reference>
<proteinExistence type="predicted"/>
<evidence type="ECO:0008006" key="5">
    <source>
        <dbReference type="Google" id="ProtNLM"/>
    </source>
</evidence>
<protein>
    <recommendedName>
        <fullName evidence="5">DUF3558 domain-containing protein</fullName>
    </recommendedName>
</protein>
<organism evidence="3 4">
    <name type="scientific">Streptomonospora algeriensis</name>
    <dbReference type="NCBI Taxonomy" id="995084"/>
    <lineage>
        <taxon>Bacteria</taxon>
        <taxon>Bacillati</taxon>
        <taxon>Actinomycetota</taxon>
        <taxon>Actinomycetes</taxon>
        <taxon>Streptosporangiales</taxon>
        <taxon>Nocardiopsidaceae</taxon>
        <taxon>Streptomonospora</taxon>
    </lineage>
</organism>
<feature type="compositionally biased region" description="Low complexity" evidence="1">
    <location>
        <begin position="37"/>
        <end position="51"/>
    </location>
</feature>
<comment type="caution">
    <text evidence="3">The sequence shown here is derived from an EMBL/GenBank/DDBJ whole genome shotgun (WGS) entry which is preliminary data.</text>
</comment>
<keyword evidence="2" id="KW-0732">Signal</keyword>
<evidence type="ECO:0000313" key="4">
    <source>
        <dbReference type="Proteomes" id="UP001596956"/>
    </source>
</evidence>
<name>A0ABW3BB77_9ACTN</name>
<feature type="compositionally biased region" description="Basic and acidic residues" evidence="1">
    <location>
        <begin position="71"/>
        <end position="80"/>
    </location>
</feature>
<feature type="chain" id="PRO_5045143067" description="DUF3558 domain-containing protein" evidence="2">
    <location>
        <begin position="24"/>
        <end position="256"/>
    </location>
</feature>
<keyword evidence="4" id="KW-1185">Reference proteome</keyword>
<evidence type="ECO:0000256" key="1">
    <source>
        <dbReference type="SAM" id="MobiDB-lite"/>
    </source>
</evidence>
<dbReference type="Proteomes" id="UP001596956">
    <property type="component" value="Unassembled WGS sequence"/>
</dbReference>
<accession>A0ABW3BB77</accession>